<evidence type="ECO:0000313" key="4">
    <source>
        <dbReference type="Proteomes" id="UP000676336"/>
    </source>
</evidence>
<feature type="compositionally biased region" description="Polar residues" evidence="1">
    <location>
        <begin position="1"/>
        <end position="11"/>
    </location>
</feature>
<feature type="non-terminal residue" evidence="2">
    <location>
        <position position="1"/>
    </location>
</feature>
<organism evidence="2 4">
    <name type="scientific">Rotaria magnacalcarata</name>
    <dbReference type="NCBI Taxonomy" id="392030"/>
    <lineage>
        <taxon>Eukaryota</taxon>
        <taxon>Metazoa</taxon>
        <taxon>Spiralia</taxon>
        <taxon>Gnathifera</taxon>
        <taxon>Rotifera</taxon>
        <taxon>Eurotatoria</taxon>
        <taxon>Bdelloidea</taxon>
        <taxon>Philodinida</taxon>
        <taxon>Philodinidae</taxon>
        <taxon>Rotaria</taxon>
    </lineage>
</organism>
<dbReference type="EMBL" id="CAJOBI010077741">
    <property type="protein sequence ID" value="CAF4484834.1"/>
    <property type="molecule type" value="Genomic_DNA"/>
</dbReference>
<evidence type="ECO:0000313" key="3">
    <source>
        <dbReference type="EMBL" id="CAF4508041.1"/>
    </source>
</evidence>
<accession>A0A8S2X8S0</accession>
<dbReference type="EMBL" id="CAJOBJ010082707">
    <property type="protein sequence ID" value="CAF4508041.1"/>
    <property type="molecule type" value="Genomic_DNA"/>
</dbReference>
<dbReference type="Proteomes" id="UP000681720">
    <property type="component" value="Unassembled WGS sequence"/>
</dbReference>
<gene>
    <name evidence="3" type="ORF">GIL414_LOCUS35053</name>
    <name evidence="2" type="ORF">SMN809_LOCUS34201</name>
</gene>
<protein>
    <submittedName>
        <fullName evidence="2">Uncharacterized protein</fullName>
    </submittedName>
</protein>
<proteinExistence type="predicted"/>
<sequence>MNADTMRTGQDLNGGKGAQTQWSTVQRAIEQYREYIVQ</sequence>
<evidence type="ECO:0000313" key="2">
    <source>
        <dbReference type="EMBL" id="CAF4484834.1"/>
    </source>
</evidence>
<dbReference type="AlphaFoldDB" id="A0A8S2X8S0"/>
<reference evidence="2" key="1">
    <citation type="submission" date="2021-02" db="EMBL/GenBank/DDBJ databases">
        <authorList>
            <person name="Nowell W R."/>
        </authorList>
    </citation>
    <scope>NUCLEOTIDE SEQUENCE</scope>
</reference>
<name>A0A8S2X8S0_9BILA</name>
<evidence type="ECO:0000256" key="1">
    <source>
        <dbReference type="SAM" id="MobiDB-lite"/>
    </source>
</evidence>
<feature type="region of interest" description="Disordered" evidence="1">
    <location>
        <begin position="1"/>
        <end position="20"/>
    </location>
</feature>
<comment type="caution">
    <text evidence="2">The sequence shown here is derived from an EMBL/GenBank/DDBJ whole genome shotgun (WGS) entry which is preliminary data.</text>
</comment>
<dbReference type="Proteomes" id="UP000676336">
    <property type="component" value="Unassembled WGS sequence"/>
</dbReference>